<dbReference type="AlphaFoldDB" id="A0AAJ7FJ23"/>
<evidence type="ECO:0000256" key="3">
    <source>
        <dbReference type="ARBA" id="ARBA00022525"/>
    </source>
</evidence>
<evidence type="ECO:0000256" key="1">
    <source>
        <dbReference type="ARBA" id="ARBA00004613"/>
    </source>
</evidence>
<organism evidence="6 7">
    <name type="scientific">Cephus cinctus</name>
    <name type="common">Wheat stem sawfly</name>
    <dbReference type="NCBI Taxonomy" id="211228"/>
    <lineage>
        <taxon>Eukaryota</taxon>
        <taxon>Metazoa</taxon>
        <taxon>Ecdysozoa</taxon>
        <taxon>Arthropoda</taxon>
        <taxon>Hexapoda</taxon>
        <taxon>Insecta</taxon>
        <taxon>Pterygota</taxon>
        <taxon>Neoptera</taxon>
        <taxon>Endopterygota</taxon>
        <taxon>Hymenoptera</taxon>
        <taxon>Cephoidea</taxon>
        <taxon>Cephidae</taxon>
        <taxon>Cephus</taxon>
    </lineage>
</organism>
<evidence type="ECO:0000256" key="4">
    <source>
        <dbReference type="ARBA" id="ARBA00022729"/>
    </source>
</evidence>
<dbReference type="GO" id="GO:0005576">
    <property type="term" value="C:extracellular region"/>
    <property type="evidence" value="ECO:0007669"/>
    <property type="project" value="UniProtKB-SubCell"/>
</dbReference>
<dbReference type="PANTHER" id="PTHR13234">
    <property type="entry name" value="GAMMA-INTERFERON INDUCIBLE LYSOSOMAL THIOL REDUCTASE GILT"/>
    <property type="match status" value="1"/>
</dbReference>
<keyword evidence="3" id="KW-0964">Secreted</keyword>
<comment type="similarity">
    <text evidence="2">Belongs to the GILT family.</text>
</comment>
<keyword evidence="5" id="KW-0325">Glycoprotein</keyword>
<dbReference type="GO" id="GO:0016671">
    <property type="term" value="F:oxidoreductase activity, acting on a sulfur group of donors, disulfide as acceptor"/>
    <property type="evidence" value="ECO:0007669"/>
    <property type="project" value="InterPro"/>
</dbReference>
<protein>
    <submittedName>
        <fullName evidence="7">GILT-like protein 1</fullName>
    </submittedName>
</protein>
<sequence length="232" mass="25747">MRFYLTTSISTLAIIAATLWSYGIPMVDAITPEFTRLKIDVYYESLCGDSVSFIRNQLVPSYALLKNVLNVTFVPYGKATHTKNSQTGKWEFVCQHGIHECNGNIAQACGLAEIGNLSLDFQQRQDLAVNFVGCVMSDRHPATAVPRCTEHVRLAEASRNRINQCKNNTEGDELLVAAGNKSNLVQSPLSFVPTIVLNENFDSDQQYNLLYNFEAFICGLIPEEGRPSGCNK</sequence>
<dbReference type="PANTHER" id="PTHR13234:SF8">
    <property type="entry name" value="GAMMA-INTERFERON-INDUCIBLE LYSOSOMAL THIOL REDUCTASE"/>
    <property type="match status" value="1"/>
</dbReference>
<gene>
    <name evidence="7" type="primary">LOC107267276</name>
</gene>
<accession>A0AAJ7FJ23</accession>
<dbReference type="KEGG" id="ccin:107267276"/>
<comment type="subcellular location">
    <subcellularLocation>
        <location evidence="1">Secreted</location>
    </subcellularLocation>
</comment>
<evidence type="ECO:0000256" key="5">
    <source>
        <dbReference type="ARBA" id="ARBA00023180"/>
    </source>
</evidence>
<proteinExistence type="inferred from homology"/>
<keyword evidence="4" id="KW-0732">Signal</keyword>
<dbReference type="GeneID" id="107267276"/>
<dbReference type="InterPro" id="IPR004911">
    <property type="entry name" value="Interferon-induced_GILT"/>
</dbReference>
<dbReference type="RefSeq" id="XP_015594244.1">
    <property type="nucleotide sequence ID" value="XM_015738758.2"/>
</dbReference>
<keyword evidence="6" id="KW-1185">Reference proteome</keyword>
<reference evidence="7" key="1">
    <citation type="submission" date="2025-08" db="UniProtKB">
        <authorList>
            <consortium name="RefSeq"/>
        </authorList>
    </citation>
    <scope>IDENTIFICATION</scope>
</reference>
<dbReference type="Proteomes" id="UP000694920">
    <property type="component" value="Unplaced"/>
</dbReference>
<dbReference type="Pfam" id="PF03227">
    <property type="entry name" value="GILT"/>
    <property type="match status" value="1"/>
</dbReference>
<evidence type="ECO:0000313" key="7">
    <source>
        <dbReference type="RefSeq" id="XP_015594244.1"/>
    </source>
</evidence>
<dbReference type="CTD" id="41650"/>
<evidence type="ECO:0000313" key="6">
    <source>
        <dbReference type="Proteomes" id="UP000694920"/>
    </source>
</evidence>
<evidence type="ECO:0000256" key="2">
    <source>
        <dbReference type="ARBA" id="ARBA00005679"/>
    </source>
</evidence>
<name>A0AAJ7FJ23_CEPCN</name>